<keyword evidence="2" id="KW-1185">Reference proteome</keyword>
<name>A0ACC5ZXJ7_9RHOB</name>
<sequence>MPLILAMSSSPGTDAALADTRDRLLAQGVPVAGVLQSRAPWVRGGKDQMVLHDAAHRFSRVISQDLGAGADGCSLDPGSLEEVAQQVGQTLPGARVLFVNRFGKQEETGRGFAPLIARALEQGSHVVIAVAAEKRAAFIGYAGEMAQWTTPEALTDALQLHLAGEIPG</sequence>
<organism evidence="1 2">
    <name type="scientific">Lutimaribacter degradans</name>
    <dbReference type="NCBI Taxonomy" id="2945989"/>
    <lineage>
        <taxon>Bacteria</taxon>
        <taxon>Pseudomonadati</taxon>
        <taxon>Pseudomonadota</taxon>
        <taxon>Alphaproteobacteria</taxon>
        <taxon>Rhodobacterales</taxon>
        <taxon>Roseobacteraceae</taxon>
        <taxon>Lutimaribacter</taxon>
    </lineage>
</organism>
<evidence type="ECO:0000313" key="2">
    <source>
        <dbReference type="Proteomes" id="UP001203036"/>
    </source>
</evidence>
<accession>A0ACC5ZXJ7</accession>
<gene>
    <name evidence="1" type="ORF">M8744_08045</name>
</gene>
<dbReference type="Proteomes" id="UP001203036">
    <property type="component" value="Unassembled WGS sequence"/>
</dbReference>
<comment type="caution">
    <text evidence="1">The sequence shown here is derived from an EMBL/GenBank/DDBJ whole genome shotgun (WGS) entry which is preliminary data.</text>
</comment>
<protein>
    <submittedName>
        <fullName evidence="1">DUF2478 domain-containing protein</fullName>
    </submittedName>
</protein>
<proteinExistence type="predicted"/>
<dbReference type="EMBL" id="JAMQGO010000004">
    <property type="protein sequence ID" value="MCM2562094.1"/>
    <property type="molecule type" value="Genomic_DNA"/>
</dbReference>
<evidence type="ECO:0000313" key="1">
    <source>
        <dbReference type="EMBL" id="MCM2562094.1"/>
    </source>
</evidence>
<reference evidence="1" key="1">
    <citation type="submission" date="2022-06" db="EMBL/GenBank/DDBJ databases">
        <title>Lutimaribacter sp. EGI FJ00013, a novel bacterium isolated from a salt lake sediment enrichment.</title>
        <authorList>
            <person name="Gao L."/>
            <person name="Fang B.-Z."/>
            <person name="Li W.-J."/>
        </authorList>
    </citation>
    <scope>NUCLEOTIDE SEQUENCE</scope>
    <source>
        <strain evidence="1">EGI FJ00013</strain>
    </source>
</reference>